<keyword evidence="1" id="KW-0812">Transmembrane</keyword>
<gene>
    <name evidence="2" type="ORF">H5P30_16110</name>
</gene>
<keyword evidence="3" id="KW-1185">Reference proteome</keyword>
<sequence>MIRGIYLAVFLPVLLVASEPELTDQEKREAFEGRKEAIERRLVDHWKTVPEEKKALINEVLAYNSGRTNELTLVTELMSPDSDPIDQLYPIQSLRIDSRTMPMFETLLRDSSNDTIKTKIIWRVRSEVLSGNLIVRDETSSLLESFLADETVDPDIRRASEITLRQVREMETNGELAIQNLDADVGRVVEIPVTSSESIEGVKDIEEGASPEPVIEESVAIVDPEESQHEAVEVVEESSPAWPWIVGALILLTALGLVLFRKKSSP</sequence>
<name>A0A7X1E739_9BACT</name>
<keyword evidence="1" id="KW-0472">Membrane</keyword>
<dbReference type="EMBL" id="JACHVA010000126">
    <property type="protein sequence ID" value="MBC2603307.1"/>
    <property type="molecule type" value="Genomic_DNA"/>
</dbReference>
<accession>A0A7X1E739</accession>
<feature type="transmembrane region" description="Helical" evidence="1">
    <location>
        <begin position="241"/>
        <end position="260"/>
    </location>
</feature>
<evidence type="ECO:0000313" key="3">
    <source>
        <dbReference type="Proteomes" id="UP000525652"/>
    </source>
</evidence>
<dbReference type="AlphaFoldDB" id="A0A7X1E739"/>
<organism evidence="2 3">
    <name type="scientific">Puniceicoccus vermicola</name>
    <dbReference type="NCBI Taxonomy" id="388746"/>
    <lineage>
        <taxon>Bacteria</taxon>
        <taxon>Pseudomonadati</taxon>
        <taxon>Verrucomicrobiota</taxon>
        <taxon>Opitutia</taxon>
        <taxon>Puniceicoccales</taxon>
        <taxon>Puniceicoccaceae</taxon>
        <taxon>Puniceicoccus</taxon>
    </lineage>
</organism>
<dbReference type="Proteomes" id="UP000525652">
    <property type="component" value="Unassembled WGS sequence"/>
</dbReference>
<reference evidence="2 3" key="1">
    <citation type="submission" date="2020-07" db="EMBL/GenBank/DDBJ databases">
        <authorList>
            <person name="Feng X."/>
        </authorList>
    </citation>
    <scope>NUCLEOTIDE SEQUENCE [LARGE SCALE GENOMIC DNA]</scope>
    <source>
        <strain evidence="2 3">JCM14086</strain>
    </source>
</reference>
<evidence type="ECO:0000313" key="2">
    <source>
        <dbReference type="EMBL" id="MBC2603307.1"/>
    </source>
</evidence>
<comment type="caution">
    <text evidence="2">The sequence shown here is derived from an EMBL/GenBank/DDBJ whole genome shotgun (WGS) entry which is preliminary data.</text>
</comment>
<dbReference type="RefSeq" id="WP_185693939.1">
    <property type="nucleotide sequence ID" value="NZ_JACHVA010000126.1"/>
</dbReference>
<keyword evidence="1" id="KW-1133">Transmembrane helix</keyword>
<protein>
    <submittedName>
        <fullName evidence="2">Uncharacterized protein</fullName>
    </submittedName>
</protein>
<proteinExistence type="predicted"/>
<evidence type="ECO:0000256" key="1">
    <source>
        <dbReference type="SAM" id="Phobius"/>
    </source>
</evidence>